<evidence type="ECO:0000313" key="2">
    <source>
        <dbReference type="Proteomes" id="UP000320390"/>
    </source>
</evidence>
<evidence type="ECO:0008006" key="3">
    <source>
        <dbReference type="Google" id="ProtNLM"/>
    </source>
</evidence>
<protein>
    <recommendedName>
        <fullName evidence="3">DUF1800 domain-containing protein</fullName>
    </recommendedName>
</protein>
<gene>
    <name evidence="1" type="ORF">Poly30_34580</name>
</gene>
<keyword evidence="2" id="KW-1185">Reference proteome</keyword>
<dbReference type="EMBL" id="CP036434">
    <property type="protein sequence ID" value="QDV07923.1"/>
    <property type="molecule type" value="Genomic_DNA"/>
</dbReference>
<dbReference type="RefSeq" id="WP_419190289.1">
    <property type="nucleotide sequence ID" value="NZ_CP036434.1"/>
</dbReference>
<dbReference type="PANTHER" id="PTHR43737">
    <property type="entry name" value="BLL7424 PROTEIN"/>
    <property type="match status" value="1"/>
</dbReference>
<accession>A0A518EV09</accession>
<reference evidence="1 2" key="1">
    <citation type="submission" date="2019-02" db="EMBL/GenBank/DDBJ databases">
        <title>Deep-cultivation of Planctomycetes and their phenomic and genomic characterization uncovers novel biology.</title>
        <authorList>
            <person name="Wiegand S."/>
            <person name="Jogler M."/>
            <person name="Boedeker C."/>
            <person name="Pinto D."/>
            <person name="Vollmers J."/>
            <person name="Rivas-Marin E."/>
            <person name="Kohn T."/>
            <person name="Peeters S.H."/>
            <person name="Heuer A."/>
            <person name="Rast P."/>
            <person name="Oberbeckmann S."/>
            <person name="Bunk B."/>
            <person name="Jeske O."/>
            <person name="Meyerdierks A."/>
            <person name="Storesund J.E."/>
            <person name="Kallscheuer N."/>
            <person name="Luecker S."/>
            <person name="Lage O.M."/>
            <person name="Pohl T."/>
            <person name="Merkel B.J."/>
            <person name="Hornburger P."/>
            <person name="Mueller R.-W."/>
            <person name="Bruemmer F."/>
            <person name="Labrenz M."/>
            <person name="Spormann A.M."/>
            <person name="Op den Camp H."/>
            <person name="Overmann J."/>
            <person name="Amann R."/>
            <person name="Jetten M.S.M."/>
            <person name="Mascher T."/>
            <person name="Medema M.H."/>
            <person name="Devos D.P."/>
            <person name="Kaster A.-K."/>
            <person name="Ovreas L."/>
            <person name="Rohde M."/>
            <person name="Galperin M.Y."/>
            <person name="Jogler C."/>
        </authorList>
    </citation>
    <scope>NUCLEOTIDE SEQUENCE [LARGE SCALE GENOMIC DNA]</scope>
    <source>
        <strain evidence="1 2">Poly30</strain>
    </source>
</reference>
<dbReference type="AlphaFoldDB" id="A0A518EV09"/>
<dbReference type="Proteomes" id="UP000320390">
    <property type="component" value="Chromosome"/>
</dbReference>
<dbReference type="InterPro" id="IPR014917">
    <property type="entry name" value="DUF1800"/>
</dbReference>
<name>A0A518EV09_9BACT</name>
<dbReference type="Pfam" id="PF08811">
    <property type="entry name" value="DUF1800"/>
    <property type="match status" value="1"/>
</dbReference>
<sequence>MEESVVESGSGGMPTVKELGWAAGLAVAAGCSAGGEDDVPEAAWWIQAGPGTDLPADEMDAARFLEAATFGVTADDMTGLQYAGFNAYLDHQRRVAPSLQRPALEAREAAGESIYQNQRQELWWRNAVRGEDQLRQRMAFALSEIFVVSDRSGALQNFAIGLAEYYDVLTRGALGSFRDLMSAVARSPIMGNYLSHLRNQKGDPVNHIRPDENFARELMQLFCIGLIELEPDGTPRLDGDGAEIPTYSQTDIEELSRVMTGWTYAGSANFKWGARDMIRPMEAWPDFHDDQAKTLLGGAVLPAGLTPEEDLEAALDVLFQHANVGPFIAFRLIQRIVTSTPAAGYVQRVAAVFADDGTGQRGNLEAVVRAILLDDEARTGHLTSPTTFGKLREPLVRMAGIWRTFGGAAASGHFRYWNPQNDFGQAALRSGSVFNFFYPTFEPPGLLQGAGLFGPEFQITTHTVITLTANEYYDRIYRAYPGFGNANEHTVTLRLDAELALADDPEALVDHLGLYLMAGQMSDDMRTALVAHVSAVAMDAGNKPDGMQRVLDTIYLIVTSPEGALQL</sequence>
<proteinExistence type="predicted"/>
<evidence type="ECO:0000313" key="1">
    <source>
        <dbReference type="EMBL" id="QDV07923.1"/>
    </source>
</evidence>
<dbReference type="PANTHER" id="PTHR43737:SF1">
    <property type="entry name" value="DUF1501 DOMAIN-CONTAINING PROTEIN"/>
    <property type="match status" value="1"/>
</dbReference>
<organism evidence="1 2">
    <name type="scientific">Saltatorellus ferox</name>
    <dbReference type="NCBI Taxonomy" id="2528018"/>
    <lineage>
        <taxon>Bacteria</taxon>
        <taxon>Pseudomonadati</taxon>
        <taxon>Planctomycetota</taxon>
        <taxon>Planctomycetia</taxon>
        <taxon>Planctomycetia incertae sedis</taxon>
        <taxon>Saltatorellus</taxon>
    </lineage>
</organism>